<feature type="domain" description="Kinesin motor" evidence="5">
    <location>
        <begin position="15"/>
        <end position="353"/>
    </location>
</feature>
<dbReference type="PRINTS" id="PR00380">
    <property type="entry name" value="KINESINHEAVY"/>
</dbReference>
<dbReference type="EMBL" id="HACM01001882">
    <property type="protein sequence ID" value="CRZ02324.1"/>
    <property type="molecule type" value="Transcribed_RNA"/>
</dbReference>
<keyword evidence="3 4" id="KW-0505">Motor protein</keyword>
<evidence type="ECO:0000256" key="2">
    <source>
        <dbReference type="ARBA" id="ARBA00022840"/>
    </source>
</evidence>
<dbReference type="GO" id="GO:0005874">
    <property type="term" value="C:microtubule"/>
    <property type="evidence" value="ECO:0007669"/>
    <property type="project" value="UniProtKB-KW"/>
</dbReference>
<keyword evidence="2 3" id="KW-0067">ATP-binding</keyword>
<dbReference type="Pfam" id="PF00225">
    <property type="entry name" value="Kinesin"/>
    <property type="match status" value="1"/>
</dbReference>
<dbReference type="PANTHER" id="PTHR47968:SF67">
    <property type="entry name" value="KINESIN MOTOR DOMAIN-CONTAINING PROTEIN"/>
    <property type="match status" value="1"/>
</dbReference>
<protein>
    <recommendedName>
        <fullName evidence="4">Kinesin-like protein</fullName>
    </recommendedName>
</protein>
<feature type="binding site" evidence="3">
    <location>
        <begin position="101"/>
        <end position="108"/>
    </location>
    <ligand>
        <name>ATP</name>
        <dbReference type="ChEBI" id="CHEBI:30616"/>
    </ligand>
</feature>
<dbReference type="GO" id="GO:0005524">
    <property type="term" value="F:ATP binding"/>
    <property type="evidence" value="ECO:0007669"/>
    <property type="project" value="UniProtKB-UniRule"/>
</dbReference>
<dbReference type="PROSITE" id="PS00411">
    <property type="entry name" value="KINESIN_MOTOR_1"/>
    <property type="match status" value="1"/>
</dbReference>
<evidence type="ECO:0000256" key="4">
    <source>
        <dbReference type="RuleBase" id="RU000394"/>
    </source>
</evidence>
<proteinExistence type="inferred from homology"/>
<dbReference type="GO" id="GO:0003777">
    <property type="term" value="F:microtubule motor activity"/>
    <property type="evidence" value="ECO:0007669"/>
    <property type="project" value="InterPro"/>
</dbReference>
<dbReference type="InterPro" id="IPR027417">
    <property type="entry name" value="P-loop_NTPase"/>
</dbReference>
<dbReference type="InterPro" id="IPR001752">
    <property type="entry name" value="Kinesin_motor_dom"/>
</dbReference>
<dbReference type="InterPro" id="IPR056524">
    <property type="entry name" value="KIF6/9_C"/>
</dbReference>
<dbReference type="SMART" id="SM00129">
    <property type="entry name" value="KISc"/>
    <property type="match status" value="1"/>
</dbReference>
<dbReference type="GO" id="GO:0007018">
    <property type="term" value="P:microtubule-based movement"/>
    <property type="evidence" value="ECO:0007669"/>
    <property type="project" value="InterPro"/>
</dbReference>
<dbReference type="InterPro" id="IPR019821">
    <property type="entry name" value="Kinesin_motor_CS"/>
</dbReference>
<comment type="similarity">
    <text evidence="3 4">Belongs to the TRAFAC class myosin-kinesin ATPase superfamily. Kinesin family.</text>
</comment>
<reference evidence="6" key="1">
    <citation type="submission" date="2015-04" db="EMBL/GenBank/DDBJ databases">
        <title>The genome sequence of the plant pathogenic Rhizarian Plasmodiophora brassicae reveals insights in its biotrophic life cycle and the origin of chitin synthesis.</title>
        <authorList>
            <person name="Schwelm A."/>
            <person name="Fogelqvist J."/>
            <person name="Knaust A."/>
            <person name="Julke S."/>
            <person name="Lilja T."/>
            <person name="Dhandapani V."/>
            <person name="Bonilla-Rosso G."/>
            <person name="Karlsson M."/>
            <person name="Shevchenko A."/>
            <person name="Choi S.R."/>
            <person name="Kim H.G."/>
            <person name="Park J.Y."/>
            <person name="Lim Y.P."/>
            <person name="Ludwig-Muller J."/>
            <person name="Dixelius C."/>
        </authorList>
    </citation>
    <scope>NUCLEOTIDE SEQUENCE</scope>
    <source>
        <tissue evidence="6">Potato root galls</tissue>
    </source>
</reference>
<dbReference type="SUPFAM" id="SSF52540">
    <property type="entry name" value="P-loop containing nucleoside triphosphate hydrolases"/>
    <property type="match status" value="1"/>
</dbReference>
<evidence type="ECO:0000256" key="1">
    <source>
        <dbReference type="ARBA" id="ARBA00022741"/>
    </source>
</evidence>
<dbReference type="InterPro" id="IPR027640">
    <property type="entry name" value="Kinesin-like_fam"/>
</dbReference>
<name>A0A0H5R313_9EUKA</name>
<dbReference type="PANTHER" id="PTHR47968">
    <property type="entry name" value="CENTROMERE PROTEIN E"/>
    <property type="match status" value="1"/>
</dbReference>
<dbReference type="InterPro" id="IPR036961">
    <property type="entry name" value="Kinesin_motor_dom_sf"/>
</dbReference>
<accession>A0A0H5R313</accession>
<evidence type="ECO:0000313" key="6">
    <source>
        <dbReference type="EMBL" id="CRZ02324.1"/>
    </source>
</evidence>
<keyword evidence="1 3" id="KW-0547">Nucleotide-binding</keyword>
<dbReference type="Gene3D" id="3.40.850.10">
    <property type="entry name" value="Kinesin motor domain"/>
    <property type="match status" value="1"/>
</dbReference>
<sequence length="698" mass="78254">MSDSSRNVESENERTIEVFCRVRPTKKLSRLYSLEDNETITFNVPHEQSAGVVNNQKEIFQFPFAQVFDQHVKQEDIFDHVAKKVVNNVIDGYNGTIFAYGQTGSGKTFTITGGPEHYSDRGVIPRSINAIFSHIDANRSQAMFAVHISYLEIYNNNGYDLLDPDHDNKKLEDLQKVVLMDDENGNTRLSHISVQPASSAEDALNWLFIGDTNRVICETPMNDASSRSHCIFMIALETRCLRTDMIRRSRLNLVDLAGSERTAKTQVDGRILTEARAINLSLHYLEQCIVALHEKAQGKRVHVPYRNSMITSILKDSLGGNCKTVMIANINADDSHVIESISTCRFAQRVAMISNSATINEELDPSLIIQRLKHRVEELEARLSVYEQGESGTAAEDASRTLDPHKISQLELQIDGFLDRDDDGLVSALIDLPKGQLSHSFLYLKRCIKSNVKQSANEHIDPVVVKNLKSLVDSRDKEIAILVGMLKAEGIGTREHRSKTTVQVEAAIAATGAKLTNDQTDDLVDRNRAYELFRQDHPLTVTIQKSIDELKSKFQNAKSMGERIGSLMKDIDKAKAVIQQRRLAESVRRVSDGEHGDAVDDGEVIELQDKMNRDKQIYGATVSALKQIKAEIEHIQRFLSKSTAKMQSEFERGWGERQRPAFGEVSRVSVNPKIGDASVDADIDAFYTISRQLVGKSR</sequence>
<organism evidence="6">
    <name type="scientific">Spongospora subterranea</name>
    <dbReference type="NCBI Taxonomy" id="70186"/>
    <lineage>
        <taxon>Eukaryota</taxon>
        <taxon>Sar</taxon>
        <taxon>Rhizaria</taxon>
        <taxon>Endomyxa</taxon>
        <taxon>Phytomyxea</taxon>
        <taxon>Plasmodiophorida</taxon>
        <taxon>Plasmodiophoridae</taxon>
        <taxon>Spongospora</taxon>
    </lineage>
</organism>
<evidence type="ECO:0000256" key="3">
    <source>
        <dbReference type="PROSITE-ProRule" id="PRU00283"/>
    </source>
</evidence>
<dbReference type="GO" id="GO:0008017">
    <property type="term" value="F:microtubule binding"/>
    <property type="evidence" value="ECO:0007669"/>
    <property type="project" value="InterPro"/>
</dbReference>
<dbReference type="Pfam" id="PF23735">
    <property type="entry name" value="KIF9"/>
    <property type="match status" value="1"/>
</dbReference>
<keyword evidence="4" id="KW-0493">Microtubule</keyword>
<evidence type="ECO:0000259" key="5">
    <source>
        <dbReference type="PROSITE" id="PS50067"/>
    </source>
</evidence>
<dbReference type="AlphaFoldDB" id="A0A0H5R313"/>
<dbReference type="PROSITE" id="PS50067">
    <property type="entry name" value="KINESIN_MOTOR_2"/>
    <property type="match status" value="1"/>
</dbReference>